<evidence type="ECO:0000313" key="1">
    <source>
        <dbReference type="EMBL" id="OXA36810.1"/>
    </source>
</evidence>
<organism evidence="1 2">
    <name type="scientific">Folsomia candida</name>
    <name type="common">Springtail</name>
    <dbReference type="NCBI Taxonomy" id="158441"/>
    <lineage>
        <taxon>Eukaryota</taxon>
        <taxon>Metazoa</taxon>
        <taxon>Ecdysozoa</taxon>
        <taxon>Arthropoda</taxon>
        <taxon>Hexapoda</taxon>
        <taxon>Collembola</taxon>
        <taxon>Entomobryomorpha</taxon>
        <taxon>Isotomoidea</taxon>
        <taxon>Isotomidae</taxon>
        <taxon>Proisotominae</taxon>
        <taxon>Folsomia</taxon>
    </lineage>
</organism>
<name>A0A226CVL6_FOLCA</name>
<gene>
    <name evidence="1" type="ORF">Fcan01_28439</name>
</gene>
<comment type="caution">
    <text evidence="1">The sequence shown here is derived from an EMBL/GenBank/DDBJ whole genome shotgun (WGS) entry which is preliminary data.</text>
</comment>
<dbReference type="AlphaFoldDB" id="A0A226CVL6"/>
<dbReference type="Proteomes" id="UP000198287">
    <property type="component" value="Unassembled WGS sequence"/>
</dbReference>
<evidence type="ECO:0000313" key="2">
    <source>
        <dbReference type="Proteomes" id="UP000198287"/>
    </source>
</evidence>
<proteinExistence type="predicted"/>
<accession>A0A226CVL6</accession>
<keyword evidence="2" id="KW-1185">Reference proteome</keyword>
<sequence>METGPAFERSTLISRPELNLFAIPPTDSSIISSEYFTFFPTTAISNSNAPIEIIVPPSQQLYTDFGPNSHFLYCKFSIVKADATKLAATDKVAGCHNLFAALFSSISVEINNNLVSRSDDGLYAYKKHIVDTLTHSAASKTSKLQSQLYFPDTSDTIDDANTGFTKRVSYFANSIDCEITGNLFEAVFQNRYFPTDCSFRIVLKRSDSHFHLDSISPAAKATDPAPFKLKWSACQLYVKRVLVNPAIVASHHKLLSARQKFSYPTQIIESRIFTASKDAQTIISEPLFRSTIPRILILTLLDPARFHGDIKKSPFRFTPSSLTSIRAMIDGVPIIFQNLEISSTNGLIGYNSIFNALDDAESGQDITRDSYLSGSFFVVLDMNPIQRMSKYLNTREGNVTVELRFAAPLTSSVMVMALGVFQGLITIDSNRIATLEADQH</sequence>
<protein>
    <submittedName>
        <fullName evidence="1">Uncharacterized protein</fullName>
    </submittedName>
</protein>
<reference evidence="1 2" key="1">
    <citation type="submission" date="2015-12" db="EMBL/GenBank/DDBJ databases">
        <title>The genome of Folsomia candida.</title>
        <authorList>
            <person name="Faddeeva A."/>
            <person name="Derks M.F."/>
            <person name="Anvar Y."/>
            <person name="Smit S."/>
            <person name="Van Straalen N."/>
            <person name="Roelofs D."/>
        </authorList>
    </citation>
    <scope>NUCLEOTIDE SEQUENCE [LARGE SCALE GENOMIC DNA]</scope>
    <source>
        <strain evidence="1 2">VU population</strain>
        <tissue evidence="1">Whole body</tissue>
    </source>
</reference>
<dbReference type="STRING" id="158441.A0A226CVL6"/>
<dbReference type="OrthoDB" id="5979489at2759"/>
<dbReference type="EMBL" id="LNIX01000072">
    <property type="protein sequence ID" value="OXA36810.1"/>
    <property type="molecule type" value="Genomic_DNA"/>
</dbReference>